<evidence type="ECO:0000256" key="3">
    <source>
        <dbReference type="SAM" id="SignalP"/>
    </source>
</evidence>
<dbReference type="EMBL" id="JAODYH010000008">
    <property type="protein sequence ID" value="MCT9812497.1"/>
    <property type="molecule type" value="Genomic_DNA"/>
</dbReference>
<sequence>MKNMIWIGAAAALSTGAAMAQEQGRVLSVSPVQQQVSVPQQVCQDETVPVRQRSSGAGAVLGAVVGGLAGNAIGSGGGRAAATGAGLVGGAMLGNQLEGNGSVGYETVRRCTTQNFYRNQAVGYDVVYEYAGRQYTTRTATPPGDWIALSVQPAQAPSYAPAYNPGYYSSEGYPAQALPPVTYATPQPVYTYPVDSGYRASDYIAPILIGATIAAGAHYAFRPRGYYYGHGYRPRPHGWRR</sequence>
<keyword evidence="2" id="KW-0472">Membrane</keyword>
<feature type="chain" id="PRO_5045760009" description="Glycine zipper 2TM domain-containing protein" evidence="3">
    <location>
        <begin position="21"/>
        <end position="241"/>
    </location>
</feature>
<dbReference type="Proteomes" id="UP001525968">
    <property type="component" value="Unassembled WGS sequence"/>
</dbReference>
<dbReference type="RefSeq" id="WP_261501743.1">
    <property type="nucleotide sequence ID" value="NZ_JAODYH010000008.1"/>
</dbReference>
<protein>
    <recommendedName>
        <fullName evidence="6">Glycine zipper 2TM domain-containing protein</fullName>
    </recommendedName>
</protein>
<comment type="caution">
    <text evidence="4">The sequence shown here is derived from an EMBL/GenBank/DDBJ whole genome shotgun (WGS) entry which is preliminary data.</text>
</comment>
<name>A0ABT2PTE4_9BURK</name>
<evidence type="ECO:0008006" key="6">
    <source>
        <dbReference type="Google" id="ProtNLM"/>
    </source>
</evidence>
<evidence type="ECO:0000256" key="1">
    <source>
        <dbReference type="ARBA" id="ARBA00004370"/>
    </source>
</evidence>
<gene>
    <name evidence="4" type="ORF">N0K08_17825</name>
</gene>
<dbReference type="InterPro" id="IPR051407">
    <property type="entry name" value="Bact_OM_lipoprot/Surf_antigen"/>
</dbReference>
<evidence type="ECO:0000313" key="4">
    <source>
        <dbReference type="EMBL" id="MCT9812497.1"/>
    </source>
</evidence>
<dbReference type="PANTHER" id="PTHR35603">
    <property type="match status" value="1"/>
</dbReference>
<comment type="subcellular location">
    <subcellularLocation>
        <location evidence="1">Membrane</location>
    </subcellularLocation>
</comment>
<keyword evidence="5" id="KW-1185">Reference proteome</keyword>
<accession>A0ABT2PTE4</accession>
<reference evidence="4 5" key="1">
    <citation type="submission" date="2022-09" db="EMBL/GenBank/DDBJ databases">
        <title>Draft genome of isolate Be4.</title>
        <authorList>
            <person name="Sanchez-Castro I."/>
            <person name="Martinez-Rodriguez P."/>
            <person name="Descostes M."/>
            <person name="Merroun M."/>
        </authorList>
    </citation>
    <scope>NUCLEOTIDE SEQUENCE [LARGE SCALE GENOMIC DNA]</scope>
    <source>
        <strain evidence="4 5">Be4</strain>
    </source>
</reference>
<feature type="signal peptide" evidence="3">
    <location>
        <begin position="1"/>
        <end position="20"/>
    </location>
</feature>
<organism evidence="4 5">
    <name type="scientific">Acidovorax bellezanensis</name>
    <dbReference type="NCBI Taxonomy" id="2976702"/>
    <lineage>
        <taxon>Bacteria</taxon>
        <taxon>Pseudomonadati</taxon>
        <taxon>Pseudomonadota</taxon>
        <taxon>Betaproteobacteria</taxon>
        <taxon>Burkholderiales</taxon>
        <taxon>Comamonadaceae</taxon>
        <taxon>Acidovorax</taxon>
    </lineage>
</organism>
<evidence type="ECO:0000256" key="2">
    <source>
        <dbReference type="ARBA" id="ARBA00023136"/>
    </source>
</evidence>
<evidence type="ECO:0000313" key="5">
    <source>
        <dbReference type="Proteomes" id="UP001525968"/>
    </source>
</evidence>
<keyword evidence="3" id="KW-0732">Signal</keyword>
<dbReference type="PANTHER" id="PTHR35603:SF2">
    <property type="entry name" value="OUTER MEMBRANE LIPOPROTEIN"/>
    <property type="match status" value="1"/>
</dbReference>
<proteinExistence type="predicted"/>